<dbReference type="AlphaFoldDB" id="X0YE46"/>
<comment type="caution">
    <text evidence="1">The sequence shown here is derived from an EMBL/GenBank/DDBJ whole genome shotgun (WGS) entry which is preliminary data.</text>
</comment>
<sequence>MQVVLDTQPPVVTIDSPPDGFVTATASVTIAGMINDIVIGTVNGDQARVTVNGLEALVANRSYLVPDVPLAPGVNVISALGFDAAGNSASAEIQVIFEDAMDEPEIRSVAGNNQTAPIGALLSEPLVVELLDGTGAPVEGEIVIFRVTENNGMVSDGVTSARAVT</sequence>
<gene>
    <name evidence="1" type="ORF">S01H1_83477</name>
</gene>
<accession>X0YE46</accession>
<proteinExistence type="predicted"/>
<dbReference type="Gene3D" id="2.60.40.10">
    <property type="entry name" value="Immunoglobulins"/>
    <property type="match status" value="1"/>
</dbReference>
<evidence type="ECO:0008006" key="2">
    <source>
        <dbReference type="Google" id="ProtNLM"/>
    </source>
</evidence>
<evidence type="ECO:0000313" key="1">
    <source>
        <dbReference type="EMBL" id="GAG45512.1"/>
    </source>
</evidence>
<protein>
    <recommendedName>
        <fullName evidence="2">Bacterial Ig-like domain-containing protein</fullName>
    </recommendedName>
</protein>
<feature type="non-terminal residue" evidence="1">
    <location>
        <position position="165"/>
    </location>
</feature>
<dbReference type="EMBL" id="BARS01056758">
    <property type="protein sequence ID" value="GAG45512.1"/>
    <property type="molecule type" value="Genomic_DNA"/>
</dbReference>
<dbReference type="InterPro" id="IPR013783">
    <property type="entry name" value="Ig-like_fold"/>
</dbReference>
<organism evidence="1">
    <name type="scientific">marine sediment metagenome</name>
    <dbReference type="NCBI Taxonomy" id="412755"/>
    <lineage>
        <taxon>unclassified sequences</taxon>
        <taxon>metagenomes</taxon>
        <taxon>ecological metagenomes</taxon>
    </lineage>
</organism>
<reference evidence="1" key="1">
    <citation type="journal article" date="2014" name="Front. Microbiol.">
        <title>High frequency of phylogenetically diverse reductive dehalogenase-homologous genes in deep subseafloor sedimentary metagenomes.</title>
        <authorList>
            <person name="Kawai M."/>
            <person name="Futagami T."/>
            <person name="Toyoda A."/>
            <person name="Takaki Y."/>
            <person name="Nishi S."/>
            <person name="Hori S."/>
            <person name="Arai W."/>
            <person name="Tsubouchi T."/>
            <person name="Morono Y."/>
            <person name="Uchiyama I."/>
            <person name="Ito T."/>
            <person name="Fujiyama A."/>
            <person name="Inagaki F."/>
            <person name="Takami H."/>
        </authorList>
    </citation>
    <scope>NUCLEOTIDE SEQUENCE</scope>
    <source>
        <strain evidence="1">Expedition CK06-06</strain>
    </source>
</reference>
<dbReference type="Pfam" id="PF09136">
    <property type="entry name" value="Glucodextran_B"/>
    <property type="match status" value="1"/>
</dbReference>
<name>X0YE46_9ZZZZ</name>